<feature type="domain" description="ABC transporter" evidence="5">
    <location>
        <begin position="2"/>
        <end position="214"/>
    </location>
</feature>
<dbReference type="SMART" id="SM00382">
    <property type="entry name" value="AAA"/>
    <property type="match status" value="1"/>
</dbReference>
<evidence type="ECO:0000256" key="2">
    <source>
        <dbReference type="ARBA" id="ARBA00022448"/>
    </source>
</evidence>
<dbReference type="GO" id="GO:0140359">
    <property type="term" value="F:ABC-type transporter activity"/>
    <property type="evidence" value="ECO:0007669"/>
    <property type="project" value="InterPro"/>
</dbReference>
<proteinExistence type="inferred from homology"/>
<keyword evidence="2" id="KW-0813">Transport</keyword>
<evidence type="ECO:0000256" key="4">
    <source>
        <dbReference type="ARBA" id="ARBA00022840"/>
    </source>
</evidence>
<accession>A0A4R0YQW1</accession>
<sequence length="215" mass="23788">MIEFEHVTQRYKTRAGERVVLNDVSFTIGHRQSIGICGRNGAGKSTLMRLISGIEFPTSGRVRRHMSVSWPLGFAGGFQGTLTGADNVRFIARIYGKSIEDTLAFVDDFAELGSYLHMPVKTYSSGMRARLTFAVSLAIDFDCYLIDEITAVGDSRFHQRCHEALNRRMQTGSLVMVSHAPETLRQFCNTGALLANGSLTFFNSIDETIAAYEAS</sequence>
<dbReference type="EMBL" id="SJTG01000003">
    <property type="protein sequence ID" value="TCI08960.1"/>
    <property type="molecule type" value="Genomic_DNA"/>
</dbReference>
<evidence type="ECO:0000313" key="7">
    <source>
        <dbReference type="Proteomes" id="UP000291822"/>
    </source>
</evidence>
<keyword evidence="3" id="KW-0547">Nucleotide-binding</keyword>
<dbReference type="InterPro" id="IPR050683">
    <property type="entry name" value="Bact_Polysacc_Export_ATP-bd"/>
</dbReference>
<dbReference type="PROSITE" id="PS50893">
    <property type="entry name" value="ABC_TRANSPORTER_2"/>
    <property type="match status" value="1"/>
</dbReference>
<comment type="similarity">
    <text evidence="1">Belongs to the ABC transporter superfamily.</text>
</comment>
<dbReference type="GO" id="GO:0016887">
    <property type="term" value="F:ATP hydrolysis activity"/>
    <property type="evidence" value="ECO:0007669"/>
    <property type="project" value="InterPro"/>
</dbReference>
<evidence type="ECO:0000313" key="6">
    <source>
        <dbReference type="EMBL" id="TCI08960.1"/>
    </source>
</evidence>
<dbReference type="Pfam" id="PF00005">
    <property type="entry name" value="ABC_tran"/>
    <property type="match status" value="1"/>
</dbReference>
<dbReference type="GO" id="GO:0016020">
    <property type="term" value="C:membrane"/>
    <property type="evidence" value="ECO:0007669"/>
    <property type="project" value="InterPro"/>
</dbReference>
<dbReference type="InterPro" id="IPR015860">
    <property type="entry name" value="ABC_transpr_TagH-like"/>
</dbReference>
<evidence type="ECO:0000256" key="1">
    <source>
        <dbReference type="ARBA" id="ARBA00005417"/>
    </source>
</evidence>
<dbReference type="GO" id="GO:0005524">
    <property type="term" value="F:ATP binding"/>
    <property type="evidence" value="ECO:0007669"/>
    <property type="project" value="UniProtKB-KW"/>
</dbReference>
<dbReference type="Gene3D" id="3.40.50.300">
    <property type="entry name" value="P-loop containing nucleotide triphosphate hydrolases"/>
    <property type="match status" value="1"/>
</dbReference>
<dbReference type="PANTHER" id="PTHR46743">
    <property type="entry name" value="TEICHOIC ACIDS EXPORT ATP-BINDING PROTEIN TAGH"/>
    <property type="match status" value="1"/>
</dbReference>
<dbReference type="CDD" id="cd03220">
    <property type="entry name" value="ABC_KpsT_Wzt"/>
    <property type="match status" value="1"/>
</dbReference>
<reference evidence="6 7" key="1">
    <citation type="submission" date="2019-02" db="EMBL/GenBank/DDBJ databases">
        <title>Dyella amyloliquefaciens sp. nov., isolated from forest soil.</title>
        <authorList>
            <person name="Gao Z.-H."/>
            <person name="Qiu L.-H."/>
        </authorList>
    </citation>
    <scope>NUCLEOTIDE SEQUENCE [LARGE SCALE GENOMIC DNA]</scope>
    <source>
        <strain evidence="6 7">KACC 12747</strain>
    </source>
</reference>
<organism evidence="6 7">
    <name type="scientific">Dyella soli</name>
    <dbReference type="NCBI Taxonomy" id="522319"/>
    <lineage>
        <taxon>Bacteria</taxon>
        <taxon>Pseudomonadati</taxon>
        <taxon>Pseudomonadota</taxon>
        <taxon>Gammaproteobacteria</taxon>
        <taxon>Lysobacterales</taxon>
        <taxon>Rhodanobacteraceae</taxon>
        <taxon>Dyella</taxon>
    </lineage>
</organism>
<dbReference type="SUPFAM" id="SSF52540">
    <property type="entry name" value="P-loop containing nucleoside triphosphate hydrolases"/>
    <property type="match status" value="1"/>
</dbReference>
<dbReference type="PANTHER" id="PTHR46743:SF2">
    <property type="entry name" value="TEICHOIC ACIDS EXPORT ATP-BINDING PROTEIN TAGH"/>
    <property type="match status" value="1"/>
</dbReference>
<keyword evidence="4 6" id="KW-0067">ATP-binding</keyword>
<keyword evidence="7" id="KW-1185">Reference proteome</keyword>
<dbReference type="InterPro" id="IPR027417">
    <property type="entry name" value="P-loop_NTPase"/>
</dbReference>
<dbReference type="InterPro" id="IPR003593">
    <property type="entry name" value="AAA+_ATPase"/>
</dbReference>
<dbReference type="AlphaFoldDB" id="A0A4R0YQW1"/>
<dbReference type="RefSeq" id="WP_131410892.1">
    <property type="nucleotide sequence ID" value="NZ_SJTG01000003.1"/>
</dbReference>
<dbReference type="InterPro" id="IPR003439">
    <property type="entry name" value="ABC_transporter-like_ATP-bd"/>
</dbReference>
<protein>
    <submittedName>
        <fullName evidence="6">ABC transporter ATP-binding protein</fullName>
    </submittedName>
</protein>
<evidence type="ECO:0000256" key="3">
    <source>
        <dbReference type="ARBA" id="ARBA00022741"/>
    </source>
</evidence>
<dbReference type="PROSITE" id="PS00211">
    <property type="entry name" value="ABC_TRANSPORTER_1"/>
    <property type="match status" value="1"/>
</dbReference>
<dbReference type="InterPro" id="IPR017871">
    <property type="entry name" value="ABC_transporter-like_CS"/>
</dbReference>
<evidence type="ECO:0000259" key="5">
    <source>
        <dbReference type="PROSITE" id="PS50893"/>
    </source>
</evidence>
<name>A0A4R0YQW1_9GAMM</name>
<gene>
    <name evidence="6" type="ORF">EZM97_22220</name>
</gene>
<dbReference type="Proteomes" id="UP000291822">
    <property type="component" value="Unassembled WGS sequence"/>
</dbReference>
<comment type="caution">
    <text evidence="6">The sequence shown here is derived from an EMBL/GenBank/DDBJ whole genome shotgun (WGS) entry which is preliminary data.</text>
</comment>